<proteinExistence type="inferred from homology"/>
<dbReference type="GO" id="GO:0030145">
    <property type="term" value="F:manganese ion binding"/>
    <property type="evidence" value="ECO:0007669"/>
    <property type="project" value="UniProtKB-UniRule"/>
</dbReference>
<dbReference type="Pfam" id="PF02789">
    <property type="entry name" value="Peptidase_M17_N"/>
    <property type="match status" value="1"/>
</dbReference>
<comment type="similarity">
    <text evidence="3 9">Belongs to the peptidase M17 family.</text>
</comment>
<dbReference type="EC" id="3.4.11.10" evidence="9"/>
<dbReference type="PANTHER" id="PTHR11963:SF23">
    <property type="entry name" value="CYTOSOL AMINOPEPTIDASE"/>
    <property type="match status" value="1"/>
</dbReference>
<evidence type="ECO:0000256" key="1">
    <source>
        <dbReference type="ARBA" id="ARBA00000135"/>
    </source>
</evidence>
<evidence type="ECO:0000259" key="10">
    <source>
        <dbReference type="PROSITE" id="PS00631"/>
    </source>
</evidence>
<feature type="binding site" evidence="9">
    <location>
        <position position="283"/>
    </location>
    <ligand>
        <name>Mn(2+)</name>
        <dbReference type="ChEBI" id="CHEBI:29035"/>
        <label>2</label>
    </ligand>
</feature>
<evidence type="ECO:0000256" key="9">
    <source>
        <dbReference type="HAMAP-Rule" id="MF_00181"/>
    </source>
</evidence>
<feature type="binding site" evidence="9">
    <location>
        <position position="362"/>
    </location>
    <ligand>
        <name>Mn(2+)</name>
        <dbReference type="ChEBI" id="CHEBI:29035"/>
        <label>1</label>
    </ligand>
</feature>
<dbReference type="EC" id="3.4.11.1" evidence="9"/>
<evidence type="ECO:0000256" key="4">
    <source>
        <dbReference type="ARBA" id="ARBA00022438"/>
    </source>
</evidence>
<keyword evidence="8 9" id="KW-0464">Manganese</keyword>
<protein>
    <recommendedName>
        <fullName evidence="9">Probable cytosol aminopeptidase</fullName>
        <ecNumber evidence="9">3.4.11.1</ecNumber>
    </recommendedName>
    <alternativeName>
        <fullName evidence="9">Leucine aminopeptidase</fullName>
        <shortName evidence="9">LAP</shortName>
        <ecNumber evidence="9">3.4.11.10</ecNumber>
    </alternativeName>
    <alternativeName>
        <fullName evidence="9">Leucyl aminopeptidase</fullName>
    </alternativeName>
</protein>
<feature type="binding site" evidence="9">
    <location>
        <position position="360"/>
    </location>
    <ligand>
        <name>Mn(2+)</name>
        <dbReference type="ChEBI" id="CHEBI:29035"/>
        <label>1</label>
    </ligand>
</feature>
<dbReference type="GO" id="GO:0005737">
    <property type="term" value="C:cytoplasm"/>
    <property type="evidence" value="ECO:0007669"/>
    <property type="project" value="UniProtKB-SubCell"/>
</dbReference>
<dbReference type="Pfam" id="PF00883">
    <property type="entry name" value="Peptidase_M17"/>
    <property type="match status" value="1"/>
</dbReference>
<comment type="subcellular location">
    <subcellularLocation>
        <location evidence="9">Cytoplasm</location>
    </subcellularLocation>
</comment>
<accession>A0A450W679</accession>
<gene>
    <name evidence="9" type="primary">pepA</name>
    <name evidence="11" type="ORF">BECKLPF1236B_GA0070989_103712</name>
</gene>
<dbReference type="CDD" id="cd00433">
    <property type="entry name" value="Peptidase_M17"/>
    <property type="match status" value="1"/>
</dbReference>
<dbReference type="SUPFAM" id="SSF52949">
    <property type="entry name" value="Macro domain-like"/>
    <property type="match status" value="1"/>
</dbReference>
<dbReference type="FunFam" id="3.40.630.10:FF:000004">
    <property type="entry name" value="Probable cytosol aminopeptidase"/>
    <property type="match status" value="1"/>
</dbReference>
<dbReference type="SUPFAM" id="SSF53187">
    <property type="entry name" value="Zn-dependent exopeptidases"/>
    <property type="match status" value="1"/>
</dbReference>
<keyword evidence="5 9" id="KW-0645">Protease</keyword>
<comment type="cofactor">
    <cofactor evidence="9">
        <name>Mn(2+)</name>
        <dbReference type="ChEBI" id="CHEBI:29035"/>
    </cofactor>
    <text evidence="9">Binds 2 manganese ions per subunit.</text>
</comment>
<dbReference type="PANTHER" id="PTHR11963">
    <property type="entry name" value="LEUCINE AMINOPEPTIDASE-RELATED"/>
    <property type="match status" value="1"/>
</dbReference>
<dbReference type="HAMAP" id="MF_00181">
    <property type="entry name" value="Cytosol_peptidase_M17"/>
    <property type="match status" value="1"/>
</dbReference>
<sequence length="518" mass="55404">MRTRGIFMNFSVKNIDFKQPIKQPIGCLVLGVTEPCQLIGLGPAVDSATGGAIGRILESGDFDGESGKTLMIHQPPRIPAERILLVGFGKEKQHTPWRYRSAISSAFLALNATGTRDAALFLAELHIPDRDYPWRARQIVEAAFHARYRSDWLQTENKKKPFALQHVSIHFPDGEDAPAAEQAAREGIAIARGIELARDLGDLPGNICTPTYLAEQAAAMAEDNPSATITILEEKDMEELGMGALLAVARGSRENAKLIILQYEGGEKGDKPIILVGKGVTFDSGGISLKPGAKMDEMKFDMCGAASVLGALHAAMELALPLNIVGIIPATENLPDGNAVKPGDIVTTLSGQTVEILNTDAEGRLILCDALSYAARFEPEVVIDIATLTGACRIALGAHASGLFSNHDPLTQDLLAAGNQSGDRAWSMPLWDEYQEQLKSNFADMANIGGPLAGVVTAACFLSRFTGNYHWAHLDIAGVSAREGKNKGATGRPVALLTQYLLNRSACAKDACAQPSEQ</sequence>
<dbReference type="Gene3D" id="3.40.220.10">
    <property type="entry name" value="Leucine Aminopeptidase, subunit E, domain 1"/>
    <property type="match status" value="1"/>
</dbReference>
<evidence type="ECO:0000256" key="8">
    <source>
        <dbReference type="ARBA" id="ARBA00023211"/>
    </source>
</evidence>
<reference evidence="11" key="1">
    <citation type="submission" date="2019-02" db="EMBL/GenBank/DDBJ databases">
        <authorList>
            <person name="Gruber-Vodicka R. H."/>
            <person name="Seah K. B. B."/>
        </authorList>
    </citation>
    <scope>NUCLEOTIDE SEQUENCE</scope>
    <source>
        <strain evidence="11">BECK_S313</strain>
    </source>
</reference>
<evidence type="ECO:0000313" key="11">
    <source>
        <dbReference type="EMBL" id="VFK12536.1"/>
    </source>
</evidence>
<feature type="active site" evidence="9">
    <location>
        <position position="290"/>
    </location>
</feature>
<evidence type="ECO:0000256" key="6">
    <source>
        <dbReference type="ARBA" id="ARBA00022723"/>
    </source>
</evidence>
<evidence type="ECO:0000256" key="5">
    <source>
        <dbReference type="ARBA" id="ARBA00022670"/>
    </source>
</evidence>
<organism evidence="11">
    <name type="scientific">Candidatus Kentrum sp. LPFa</name>
    <dbReference type="NCBI Taxonomy" id="2126335"/>
    <lineage>
        <taxon>Bacteria</taxon>
        <taxon>Pseudomonadati</taxon>
        <taxon>Pseudomonadota</taxon>
        <taxon>Gammaproteobacteria</taxon>
        <taxon>Candidatus Kentrum</taxon>
    </lineage>
</organism>
<dbReference type="InterPro" id="IPR023042">
    <property type="entry name" value="Peptidase_M17_leu_NH2_pept"/>
</dbReference>
<dbReference type="GO" id="GO:0006508">
    <property type="term" value="P:proteolysis"/>
    <property type="evidence" value="ECO:0007669"/>
    <property type="project" value="UniProtKB-KW"/>
</dbReference>
<feature type="binding site" evidence="9">
    <location>
        <position position="362"/>
    </location>
    <ligand>
        <name>Mn(2+)</name>
        <dbReference type="ChEBI" id="CHEBI:29035"/>
        <label>2</label>
    </ligand>
</feature>
<evidence type="ECO:0000256" key="3">
    <source>
        <dbReference type="ARBA" id="ARBA00009528"/>
    </source>
</evidence>
<comment type="function">
    <text evidence="9">Presumably involved in the processing and regular turnover of intracellular proteins. Catalyzes the removal of unsubstituted N-terminal amino acids from various peptides.</text>
</comment>
<evidence type="ECO:0000256" key="2">
    <source>
        <dbReference type="ARBA" id="ARBA00000967"/>
    </source>
</evidence>
<keyword evidence="7 9" id="KW-0378">Hydrolase</keyword>
<comment type="catalytic activity">
    <reaction evidence="2 9">
        <text>Release of an N-terminal amino acid, preferentially leucine, but not glutamic or aspartic acids.</text>
        <dbReference type="EC" id="3.4.11.10"/>
    </reaction>
</comment>
<comment type="catalytic activity">
    <reaction evidence="1 9">
        <text>Release of an N-terminal amino acid, Xaa-|-Yaa-, in which Xaa is preferably Leu, but may be other amino acids including Pro although not Arg or Lys, and Yaa may be Pro. Amino acid amides and methyl esters are also readily hydrolyzed, but rates on arylamides are exceedingly low.</text>
        <dbReference type="EC" id="3.4.11.1"/>
    </reaction>
</comment>
<keyword evidence="9" id="KW-0963">Cytoplasm</keyword>
<feature type="domain" description="Cytosol aminopeptidase" evidence="10">
    <location>
        <begin position="358"/>
        <end position="365"/>
    </location>
</feature>
<keyword evidence="4 9" id="KW-0031">Aminopeptidase</keyword>
<dbReference type="InterPro" id="IPR000819">
    <property type="entry name" value="Peptidase_M17_C"/>
</dbReference>
<dbReference type="PROSITE" id="PS00631">
    <property type="entry name" value="CYTOSOL_AP"/>
    <property type="match status" value="1"/>
</dbReference>
<dbReference type="PRINTS" id="PR00481">
    <property type="entry name" value="LAMNOPPTDASE"/>
</dbReference>
<feature type="binding site" evidence="9">
    <location>
        <position position="301"/>
    </location>
    <ligand>
        <name>Mn(2+)</name>
        <dbReference type="ChEBI" id="CHEBI:29035"/>
        <label>2</label>
    </ligand>
</feature>
<dbReference type="Gene3D" id="3.40.630.10">
    <property type="entry name" value="Zn peptidases"/>
    <property type="match status" value="1"/>
</dbReference>
<dbReference type="EMBL" id="CAADFK010000037">
    <property type="protein sequence ID" value="VFK12536.1"/>
    <property type="molecule type" value="Genomic_DNA"/>
</dbReference>
<dbReference type="NCBIfam" id="NF002074">
    <property type="entry name" value="PRK00913.1-4"/>
    <property type="match status" value="1"/>
</dbReference>
<feature type="binding site" evidence="9">
    <location>
        <position position="283"/>
    </location>
    <ligand>
        <name>Mn(2+)</name>
        <dbReference type="ChEBI" id="CHEBI:29035"/>
        <label>1</label>
    </ligand>
</feature>
<keyword evidence="6 9" id="KW-0479">Metal-binding</keyword>
<dbReference type="InterPro" id="IPR011356">
    <property type="entry name" value="Leucine_aapep/pepB"/>
</dbReference>
<feature type="binding site" evidence="9">
    <location>
        <position position="278"/>
    </location>
    <ligand>
        <name>Mn(2+)</name>
        <dbReference type="ChEBI" id="CHEBI:29035"/>
        <label>2</label>
    </ligand>
</feature>
<name>A0A450W679_9GAMM</name>
<dbReference type="InterPro" id="IPR008283">
    <property type="entry name" value="Peptidase_M17_N"/>
</dbReference>
<feature type="active site" evidence="9">
    <location>
        <position position="364"/>
    </location>
</feature>
<dbReference type="AlphaFoldDB" id="A0A450W679"/>
<evidence type="ECO:0000256" key="7">
    <source>
        <dbReference type="ARBA" id="ARBA00022801"/>
    </source>
</evidence>
<dbReference type="InterPro" id="IPR043472">
    <property type="entry name" value="Macro_dom-like"/>
</dbReference>
<dbReference type="GO" id="GO:0070006">
    <property type="term" value="F:metalloaminopeptidase activity"/>
    <property type="evidence" value="ECO:0007669"/>
    <property type="project" value="InterPro"/>
</dbReference>